<gene>
    <name evidence="1" type="ORF">HF209_26980</name>
</gene>
<keyword evidence="2" id="KW-1185">Reference proteome</keyword>
<protein>
    <submittedName>
        <fullName evidence="1">Uncharacterized protein</fullName>
    </submittedName>
</protein>
<dbReference type="Proteomes" id="UP000534677">
    <property type="component" value="Unassembled WGS sequence"/>
</dbReference>
<dbReference type="EMBL" id="JAAXCZ010000018">
    <property type="protein sequence ID" value="MBC2384593.1"/>
    <property type="molecule type" value="Genomic_DNA"/>
</dbReference>
<proteinExistence type="predicted"/>
<name>A0ABR6TF50_9PSED</name>
<organism evidence="1 2">
    <name type="scientific">Pseudomonas cremoris</name>
    <dbReference type="NCBI Taxonomy" id="2724178"/>
    <lineage>
        <taxon>Bacteria</taxon>
        <taxon>Pseudomonadati</taxon>
        <taxon>Pseudomonadota</taxon>
        <taxon>Gammaproteobacteria</taxon>
        <taxon>Pseudomonadales</taxon>
        <taxon>Pseudomonadaceae</taxon>
        <taxon>Pseudomonas</taxon>
    </lineage>
</organism>
<dbReference type="RefSeq" id="WP_185710098.1">
    <property type="nucleotide sequence ID" value="NZ_JAAXCZ010000018.1"/>
</dbReference>
<reference evidence="1 2" key="1">
    <citation type="submission" date="2020-04" db="EMBL/GenBank/DDBJ databases">
        <title>Pseudomonas crami sp. nov., a novel proteolytic bacterial species isolated from cream.</title>
        <authorList>
            <person name="Hofmann K."/>
            <person name="Woller A."/>
            <person name="Huptas C."/>
            <person name="Wenning M."/>
            <person name="Scherer S."/>
            <person name="Doll E.V."/>
        </authorList>
    </citation>
    <scope>NUCLEOTIDE SEQUENCE [LARGE SCALE GENOMIC DNA]</scope>
    <source>
        <strain evidence="1 2">WS 5096</strain>
    </source>
</reference>
<evidence type="ECO:0000313" key="2">
    <source>
        <dbReference type="Proteomes" id="UP000534677"/>
    </source>
</evidence>
<accession>A0ABR6TF50</accession>
<sequence length="58" mass="6447">MASNTSWIVDSFDEFAKAALEAPAIYFAPARGAIQGVVQQWRKLRERNGPRGDTPKRA</sequence>
<comment type="caution">
    <text evidence="1">The sequence shown here is derived from an EMBL/GenBank/DDBJ whole genome shotgun (WGS) entry which is preliminary data.</text>
</comment>
<evidence type="ECO:0000313" key="1">
    <source>
        <dbReference type="EMBL" id="MBC2384593.1"/>
    </source>
</evidence>